<evidence type="ECO:0000313" key="1">
    <source>
        <dbReference type="Proteomes" id="UP000694865"/>
    </source>
</evidence>
<proteinExistence type="predicted"/>
<feature type="non-terminal residue" evidence="2">
    <location>
        <position position="260"/>
    </location>
</feature>
<dbReference type="RefSeq" id="XP_006821553.1">
    <property type="nucleotide sequence ID" value="XM_006821490.1"/>
</dbReference>
<dbReference type="GeneID" id="102801950"/>
<gene>
    <name evidence="2" type="primary">LOC102801950</name>
</gene>
<sequence>MQLTGTAHFVAALATGEASNTLRPSEGCLALVVGNCQPQAGVPLDPLATAMTLIMDASLTEEIGIWVKLDRCVQDQATVDVSDQQAHAVSSTIFSKITTSVDIPSVMTHLDAIGPFIVTHFDPMLLRLVIECPERDSADKLWNSYQCGKLNELFQKDIVTNDVLKECGISEIILKTTIESWNYEKCVLYFKYDETNVATKSSYNDEYDDKIVAVKPKDLQAETEVKTIDTPLLHQVVMYDDIELVEDLLSSGININDVSV</sequence>
<reference evidence="2" key="1">
    <citation type="submission" date="2025-08" db="UniProtKB">
        <authorList>
            <consortium name="RefSeq"/>
        </authorList>
    </citation>
    <scope>IDENTIFICATION</scope>
    <source>
        <tissue evidence="2">Testes</tissue>
    </source>
</reference>
<keyword evidence="1" id="KW-1185">Reference proteome</keyword>
<name>A0ABM0MNG2_SACKO</name>
<dbReference type="Proteomes" id="UP000694865">
    <property type="component" value="Unplaced"/>
</dbReference>
<organism evidence="1 2">
    <name type="scientific">Saccoglossus kowalevskii</name>
    <name type="common">Acorn worm</name>
    <dbReference type="NCBI Taxonomy" id="10224"/>
    <lineage>
        <taxon>Eukaryota</taxon>
        <taxon>Metazoa</taxon>
        <taxon>Hemichordata</taxon>
        <taxon>Enteropneusta</taxon>
        <taxon>Harrimaniidae</taxon>
        <taxon>Saccoglossus</taxon>
    </lineage>
</organism>
<evidence type="ECO:0000313" key="2">
    <source>
        <dbReference type="RefSeq" id="XP_006821553.1"/>
    </source>
</evidence>
<accession>A0ABM0MNG2</accession>
<protein>
    <submittedName>
        <fullName evidence="2">Uncharacterized protein LOC102801950</fullName>
    </submittedName>
</protein>